<dbReference type="OrthoDB" id="1744869at2759"/>
<organism evidence="1 2">
    <name type="scientific">Ophiocordyceps camponoti-floridani</name>
    <dbReference type="NCBI Taxonomy" id="2030778"/>
    <lineage>
        <taxon>Eukaryota</taxon>
        <taxon>Fungi</taxon>
        <taxon>Dikarya</taxon>
        <taxon>Ascomycota</taxon>
        <taxon>Pezizomycotina</taxon>
        <taxon>Sordariomycetes</taxon>
        <taxon>Hypocreomycetidae</taxon>
        <taxon>Hypocreales</taxon>
        <taxon>Ophiocordycipitaceae</taxon>
        <taxon>Ophiocordyceps</taxon>
    </lineage>
</organism>
<evidence type="ECO:0000313" key="1">
    <source>
        <dbReference type="EMBL" id="KAF4594808.1"/>
    </source>
</evidence>
<gene>
    <name evidence="1" type="ORF">GQ602_000421</name>
</gene>
<sequence>MAAFGRCRFTYFATPNKPVDCKQLSSNLPRSKQPHNAAVILSTPDFYNDIRSSFQDALRAICDFDSRGERHVLFAIVDGVTPASRMGASSRAVSVLRGWADDVLPDLSMSTLAGGHERDGDIGALVFEWGGSEVTVPLARTTFVNGRDSTLLAMRFQKGQSSLTNQMEKHSQRIVLSRKPNSKPVSLWTPLTPITPPRIITNSFGNIVKAIDINGSPSPASAELETAVQKLFKTFPSGVPPESWGIWAVVTPESVAGSQEDALLPLESVTRDGVKGASRYVERLYHAGGKLHRILSGGGGWGDKKGLLALDPQQSHTCYNEDTPTTTTTTPFETAPPGSRIQFFAPTDPSLACPPDEEPMVNREDLRFALVEMNSETWTVHSA</sequence>
<evidence type="ECO:0000313" key="2">
    <source>
        <dbReference type="Proteomes" id="UP000562929"/>
    </source>
</evidence>
<dbReference type="Proteomes" id="UP000562929">
    <property type="component" value="Unassembled WGS sequence"/>
</dbReference>
<reference evidence="1 2" key="1">
    <citation type="journal article" date="2020" name="G3 (Bethesda)">
        <title>Genetic Underpinnings of Host Manipulation by Ophiocordyceps as Revealed by Comparative Transcriptomics.</title>
        <authorList>
            <person name="Will I."/>
            <person name="Das B."/>
            <person name="Trinh T."/>
            <person name="Brachmann A."/>
            <person name="Ohm R.A."/>
            <person name="de Bekker C."/>
        </authorList>
    </citation>
    <scope>NUCLEOTIDE SEQUENCE [LARGE SCALE GENOMIC DNA]</scope>
    <source>
        <strain evidence="1 2">EC05</strain>
    </source>
</reference>
<dbReference type="EMBL" id="JAACLJ010000001">
    <property type="protein sequence ID" value="KAF4594808.1"/>
    <property type="molecule type" value="Genomic_DNA"/>
</dbReference>
<protein>
    <submittedName>
        <fullName evidence="1">6-phosphogluconate dehydrogenase</fullName>
    </submittedName>
</protein>
<keyword evidence="2" id="KW-1185">Reference proteome</keyword>
<accession>A0A8H4VGA3</accession>
<proteinExistence type="predicted"/>
<comment type="caution">
    <text evidence="1">The sequence shown here is derived from an EMBL/GenBank/DDBJ whole genome shotgun (WGS) entry which is preliminary data.</text>
</comment>
<name>A0A8H4VGA3_9HYPO</name>
<dbReference type="AlphaFoldDB" id="A0A8H4VGA3"/>